<dbReference type="PANTHER" id="PTHR43117:SF5">
    <property type="entry name" value="GLYCINE BETAINE UPTAKE SYSTEM ATP-BINDING PROTEIN YEHX"/>
    <property type="match status" value="1"/>
</dbReference>
<comment type="similarity">
    <text evidence="1">Belongs to the ABC transporter superfamily.</text>
</comment>
<dbReference type="Gene3D" id="3.40.50.300">
    <property type="entry name" value="P-loop containing nucleotide triphosphate hydrolases"/>
    <property type="match status" value="1"/>
</dbReference>
<keyword evidence="2" id="KW-0813">Transport</keyword>
<sequence length="320" mass="36003">MISLQHVTKKFGSYTAVDNISFEVGKGETVVLLGTSGCGKTTTLRMINRLIDCSSGNILVRGENIRDIPVENFRRNIGYVLQHNGLFPHYTISENIAIVPQLLKWPQQKIASRISELLDKVHLHESILSLYPEQLSGGQQQRIGLARALAADPPILLMDEPFGALDAITRKKITKEFSGLDLLKNKTIVLVTHDIREAFELGDRILLMDKGQIVQQGKPAELLFHPASDFVSEFFSNQEMELQLNAVFLKDIFKHLQYSATDENNLTFTEDTLSLWDALELLQSEKQKYLSIKNAAGEIRHAGYDSLFTGLEAIKRQSHE</sequence>
<dbReference type="RefSeq" id="WP_123118709.1">
    <property type="nucleotide sequence ID" value="NZ_RJJR01000001.1"/>
</dbReference>
<evidence type="ECO:0000259" key="5">
    <source>
        <dbReference type="PROSITE" id="PS50893"/>
    </source>
</evidence>
<dbReference type="InterPro" id="IPR017871">
    <property type="entry name" value="ABC_transporter-like_CS"/>
</dbReference>
<dbReference type="FunFam" id="3.40.50.300:FF:000425">
    <property type="entry name" value="Probable ABC transporter, ATP-binding subunit"/>
    <property type="match status" value="1"/>
</dbReference>
<dbReference type="InterPro" id="IPR003439">
    <property type="entry name" value="ABC_transporter-like_ATP-bd"/>
</dbReference>
<proteinExistence type="inferred from homology"/>
<keyword evidence="7" id="KW-1185">Reference proteome</keyword>
<dbReference type="PANTHER" id="PTHR43117">
    <property type="entry name" value="OSMOPROTECTANT IMPORT ATP-BINDING PROTEIN OSMV"/>
    <property type="match status" value="1"/>
</dbReference>
<dbReference type="Proteomes" id="UP000267223">
    <property type="component" value="Unassembled WGS sequence"/>
</dbReference>
<evidence type="ECO:0000313" key="6">
    <source>
        <dbReference type="EMBL" id="RNI39818.1"/>
    </source>
</evidence>
<gene>
    <name evidence="6" type="ORF">EFY79_00490</name>
</gene>
<dbReference type="InterPro" id="IPR027417">
    <property type="entry name" value="P-loop_NTPase"/>
</dbReference>
<evidence type="ECO:0000256" key="4">
    <source>
        <dbReference type="ARBA" id="ARBA00022840"/>
    </source>
</evidence>
<evidence type="ECO:0000256" key="2">
    <source>
        <dbReference type="ARBA" id="ARBA00022448"/>
    </source>
</evidence>
<dbReference type="PROSITE" id="PS50893">
    <property type="entry name" value="ABC_TRANSPORTER_2"/>
    <property type="match status" value="1"/>
</dbReference>
<protein>
    <submittedName>
        <fullName evidence="6">ABC transporter ATP-binding protein</fullName>
    </submittedName>
</protein>
<accession>A0A3M9NRY5</accession>
<dbReference type="AlphaFoldDB" id="A0A3M9NRY5"/>
<comment type="caution">
    <text evidence="6">The sequence shown here is derived from an EMBL/GenBank/DDBJ whole genome shotgun (WGS) entry which is preliminary data.</text>
</comment>
<dbReference type="EMBL" id="RJJR01000001">
    <property type="protein sequence ID" value="RNI39818.1"/>
    <property type="molecule type" value="Genomic_DNA"/>
</dbReference>
<dbReference type="Pfam" id="PF00005">
    <property type="entry name" value="ABC_tran"/>
    <property type="match status" value="1"/>
</dbReference>
<reference evidence="6 7" key="1">
    <citation type="submission" date="2018-11" db="EMBL/GenBank/DDBJ databases">
        <title>Draft genome sequence of Ferruginibacter sp. BO-59.</title>
        <authorList>
            <person name="Im W.T."/>
        </authorList>
    </citation>
    <scope>NUCLEOTIDE SEQUENCE [LARGE SCALE GENOMIC DNA]</scope>
    <source>
        <strain evidence="6 7">BO-59</strain>
    </source>
</reference>
<dbReference type="GO" id="GO:0015697">
    <property type="term" value="P:quaternary ammonium group transport"/>
    <property type="evidence" value="ECO:0007669"/>
    <property type="project" value="UniProtKB-ARBA"/>
</dbReference>
<dbReference type="GO" id="GO:0016887">
    <property type="term" value="F:ATP hydrolysis activity"/>
    <property type="evidence" value="ECO:0007669"/>
    <property type="project" value="InterPro"/>
</dbReference>
<dbReference type="SMART" id="SM00382">
    <property type="entry name" value="AAA"/>
    <property type="match status" value="1"/>
</dbReference>
<name>A0A3M9NRY5_9BACT</name>
<organism evidence="6 7">
    <name type="scientific">Hanamia caeni</name>
    <dbReference type="NCBI Taxonomy" id="2294116"/>
    <lineage>
        <taxon>Bacteria</taxon>
        <taxon>Pseudomonadati</taxon>
        <taxon>Bacteroidota</taxon>
        <taxon>Chitinophagia</taxon>
        <taxon>Chitinophagales</taxon>
        <taxon>Chitinophagaceae</taxon>
        <taxon>Hanamia</taxon>
    </lineage>
</organism>
<dbReference type="SUPFAM" id="SSF52540">
    <property type="entry name" value="P-loop containing nucleoside triphosphate hydrolases"/>
    <property type="match status" value="1"/>
</dbReference>
<dbReference type="InterPro" id="IPR003593">
    <property type="entry name" value="AAA+_ATPase"/>
</dbReference>
<dbReference type="GO" id="GO:0005524">
    <property type="term" value="F:ATP binding"/>
    <property type="evidence" value="ECO:0007669"/>
    <property type="project" value="UniProtKB-KW"/>
</dbReference>
<feature type="domain" description="ABC transporter" evidence="5">
    <location>
        <begin position="2"/>
        <end position="235"/>
    </location>
</feature>
<keyword evidence="4 6" id="KW-0067">ATP-binding</keyword>
<evidence type="ECO:0000256" key="3">
    <source>
        <dbReference type="ARBA" id="ARBA00022741"/>
    </source>
</evidence>
<keyword evidence="3" id="KW-0547">Nucleotide-binding</keyword>
<evidence type="ECO:0000313" key="7">
    <source>
        <dbReference type="Proteomes" id="UP000267223"/>
    </source>
</evidence>
<evidence type="ECO:0000256" key="1">
    <source>
        <dbReference type="ARBA" id="ARBA00005417"/>
    </source>
</evidence>
<dbReference type="OrthoDB" id="9782239at2"/>
<dbReference type="PROSITE" id="PS00211">
    <property type="entry name" value="ABC_TRANSPORTER_1"/>
    <property type="match status" value="1"/>
</dbReference>